<accession>A0ABR7PQW5</accession>
<keyword evidence="2" id="KW-1185">Reference proteome</keyword>
<dbReference type="Pfam" id="PF19488">
    <property type="entry name" value="DUF6024"/>
    <property type="match status" value="1"/>
</dbReference>
<comment type="caution">
    <text evidence="1">The sequence shown here is derived from an EMBL/GenBank/DDBJ whole genome shotgun (WGS) entry which is preliminary data.</text>
</comment>
<dbReference type="InterPro" id="IPR046066">
    <property type="entry name" value="DUF6024"/>
</dbReference>
<evidence type="ECO:0000313" key="2">
    <source>
        <dbReference type="Proteomes" id="UP000736373"/>
    </source>
</evidence>
<gene>
    <name evidence="1" type="ORF">F6X42_19385</name>
</gene>
<dbReference type="Proteomes" id="UP000736373">
    <property type="component" value="Unassembled WGS sequence"/>
</dbReference>
<proteinExistence type="predicted"/>
<dbReference type="EMBL" id="VZQQ01000015">
    <property type="protein sequence ID" value="MBC8748680.1"/>
    <property type="molecule type" value="Genomic_DNA"/>
</dbReference>
<organism evidence="1 2">
    <name type="scientific">Paraburkholderia podalyriae</name>
    <dbReference type="NCBI Taxonomy" id="1938811"/>
    <lineage>
        <taxon>Bacteria</taxon>
        <taxon>Pseudomonadati</taxon>
        <taxon>Pseudomonadota</taxon>
        <taxon>Betaproteobacteria</taxon>
        <taxon>Burkholderiales</taxon>
        <taxon>Burkholderiaceae</taxon>
        <taxon>Paraburkholderia</taxon>
    </lineage>
</organism>
<sequence>MDSASIAPILHPDPTVNVFRHTKQLRDELRVHLAEIYHLQAFSVHLVPSVRYGLLALKQWIELTGRRVGLRAGSHYAPIAQLFREPISWKHNACDAWITTHVVPYVGTVSRLDRSGSPLEIVDASHSFATNLHAVLLETANVFVAPLHKHAGLTVGLALIAVRRDLAMIPEHDLLDELEGATASQAPLIEALNNLERSGACSFNKATPGNVQARLVDVSIVCVSDLDFPLPFACFRHRAFSRLSKAALHEAGATYFAEFDVLRIAKWARGTIDDDPVEFTADIHATLVRLTRQ</sequence>
<evidence type="ECO:0000313" key="1">
    <source>
        <dbReference type="EMBL" id="MBC8748680.1"/>
    </source>
</evidence>
<dbReference type="RefSeq" id="WP_187635728.1">
    <property type="nucleotide sequence ID" value="NZ_VZQQ01000015.1"/>
</dbReference>
<protein>
    <submittedName>
        <fullName evidence="1">Uncharacterized protein</fullName>
    </submittedName>
</protein>
<reference evidence="1 2" key="1">
    <citation type="submission" date="2019-09" db="EMBL/GenBank/DDBJ databases">
        <title>Paraburkholderia podalyriae sp. nov., A South African Podalyria-associated rhizobium.</title>
        <authorList>
            <person name="Mavima L."/>
            <person name="Beukes C.W."/>
            <person name="Palmer M."/>
            <person name="De Meyer S.E."/>
            <person name="James E.K."/>
            <person name="Maluk M."/>
            <person name="Avontuur J.R."/>
            <person name="Chan W.Y."/>
            <person name="Venter S.N."/>
            <person name="Steenkamp E.T."/>
        </authorList>
    </citation>
    <scope>NUCLEOTIDE SEQUENCE [LARGE SCALE GENOMIC DNA]</scope>
    <source>
        <strain evidence="1 2">WC7.3b</strain>
    </source>
</reference>
<name>A0ABR7PQW5_9BURK</name>